<keyword evidence="1" id="KW-0472">Membrane</keyword>
<organism evidence="3">
    <name type="scientific">Arion vulgaris</name>
    <dbReference type="NCBI Taxonomy" id="1028688"/>
    <lineage>
        <taxon>Eukaryota</taxon>
        <taxon>Metazoa</taxon>
        <taxon>Spiralia</taxon>
        <taxon>Lophotrochozoa</taxon>
        <taxon>Mollusca</taxon>
        <taxon>Gastropoda</taxon>
        <taxon>Heterobranchia</taxon>
        <taxon>Euthyneura</taxon>
        <taxon>Panpulmonata</taxon>
        <taxon>Eupulmonata</taxon>
        <taxon>Stylommatophora</taxon>
        <taxon>Helicina</taxon>
        <taxon>Arionoidea</taxon>
        <taxon>Arionidae</taxon>
        <taxon>Arion</taxon>
    </lineage>
</organism>
<feature type="transmembrane region" description="Helical" evidence="1">
    <location>
        <begin position="125"/>
        <end position="144"/>
    </location>
</feature>
<dbReference type="CDD" id="cd03507">
    <property type="entry name" value="Delta12-FADS-like"/>
    <property type="match status" value="1"/>
</dbReference>
<dbReference type="GO" id="GO:0006629">
    <property type="term" value="P:lipid metabolic process"/>
    <property type="evidence" value="ECO:0007669"/>
    <property type="project" value="InterPro"/>
</dbReference>
<evidence type="ECO:0000259" key="2">
    <source>
        <dbReference type="Pfam" id="PF00487"/>
    </source>
</evidence>
<keyword evidence="1" id="KW-1133">Transmembrane helix</keyword>
<dbReference type="InterPro" id="IPR012171">
    <property type="entry name" value="Fatty_acid_desaturase"/>
</dbReference>
<dbReference type="AlphaFoldDB" id="A0A0B7B9E9"/>
<feature type="transmembrane region" description="Helical" evidence="1">
    <location>
        <begin position="311"/>
        <end position="331"/>
    </location>
</feature>
<evidence type="ECO:0000313" key="3">
    <source>
        <dbReference type="EMBL" id="CEK89522.1"/>
    </source>
</evidence>
<protein>
    <recommendedName>
        <fullName evidence="2">Fatty acid desaturase domain-containing protein</fullName>
    </recommendedName>
</protein>
<feature type="non-terminal residue" evidence="3">
    <location>
        <position position="1"/>
    </location>
</feature>
<feature type="transmembrane region" description="Helical" evidence="1">
    <location>
        <begin position="156"/>
        <end position="179"/>
    </location>
</feature>
<proteinExistence type="predicted"/>
<dbReference type="GO" id="GO:0016491">
    <property type="term" value="F:oxidoreductase activity"/>
    <property type="evidence" value="ECO:0007669"/>
    <property type="project" value="InterPro"/>
</dbReference>
<gene>
    <name evidence="3" type="primary">ORF171432</name>
</gene>
<feature type="domain" description="Fatty acid desaturase" evidence="2">
    <location>
        <begin position="162"/>
        <end position="400"/>
    </location>
</feature>
<evidence type="ECO:0000256" key="1">
    <source>
        <dbReference type="SAM" id="Phobius"/>
    </source>
</evidence>
<sequence>PFNSPDQITVQGYCHLPAIDSLHECHRKIPEYKDKEVMDQTPVEGANPKPSRFLIVWFLLRSLLVTHNGEESSQPEDDQVAVADSIPPALDDDALAKVNLPRKLPSIVEIKKAIPQQCFESNTPLSIYYMIKDFVLVAGLYLLVEWTWTVFPPATQFVITPLYWLLQGTMFTGLFVAGHDAGHGSFSNSELVNTICGNICHTFLFCPYYMWKISHRKHHKNTGNIDKDEVFYPVRKRDDNKLGVLPGFGLGVGWFAYLIKGYKPRGVHHFNPLDPMFRYHVMHCIISMICLILWSMCLARVIETLGLGVFCYHYVLPEFVFGSYTVIITFLHHHDDDIPWYADSLWDNVRGQLSSVDRSYGWCHHLIHHIGTHQIHHLFPKIPHYNLEEATSAFRKAFPKLVNIRQEPILPAFCRMFRKYVKHGIITDDALLHQYK</sequence>
<keyword evidence="1" id="KW-0812">Transmembrane</keyword>
<accession>A0A0B7B9E9</accession>
<dbReference type="PANTHER" id="PTHR32100">
    <property type="entry name" value="OMEGA-6 FATTY ACID DESATURASE, CHLOROPLASTIC"/>
    <property type="match status" value="1"/>
</dbReference>
<name>A0A0B7B9E9_9EUPU</name>
<reference evidence="3" key="1">
    <citation type="submission" date="2014-12" db="EMBL/GenBank/DDBJ databases">
        <title>Insight into the proteome of Arion vulgaris.</title>
        <authorList>
            <person name="Aradska J."/>
            <person name="Bulat T."/>
            <person name="Smidak R."/>
            <person name="Sarate P."/>
            <person name="Gangsoo J."/>
            <person name="Sialana F."/>
            <person name="Bilban M."/>
            <person name="Lubec G."/>
        </authorList>
    </citation>
    <scope>NUCLEOTIDE SEQUENCE</scope>
    <source>
        <tissue evidence="3">Skin</tissue>
    </source>
</reference>
<dbReference type="Pfam" id="PF00487">
    <property type="entry name" value="FA_desaturase"/>
    <property type="match status" value="1"/>
</dbReference>
<feature type="transmembrane region" description="Helical" evidence="1">
    <location>
        <begin position="242"/>
        <end position="259"/>
    </location>
</feature>
<dbReference type="EMBL" id="HACG01042657">
    <property type="protein sequence ID" value="CEK89522.1"/>
    <property type="molecule type" value="Transcribed_RNA"/>
</dbReference>
<feature type="transmembrane region" description="Helical" evidence="1">
    <location>
        <begin position="191"/>
        <end position="211"/>
    </location>
</feature>
<dbReference type="InterPro" id="IPR005804">
    <property type="entry name" value="FA_desaturase_dom"/>
</dbReference>
<feature type="transmembrane region" description="Helical" evidence="1">
    <location>
        <begin position="279"/>
        <end position="299"/>
    </location>
</feature>